<dbReference type="PROSITE" id="PS51784">
    <property type="entry name" value="EXOI_SH3"/>
    <property type="match status" value="1"/>
</dbReference>
<dbReference type="PIRSF" id="PIRSF000977">
    <property type="entry name" value="Exodeoxyribonuclease_I"/>
    <property type="match status" value="1"/>
</dbReference>
<gene>
    <name evidence="5" type="primary">sbcB_1</name>
    <name evidence="5" type="ORF">BOA8489_03168</name>
</gene>
<protein>
    <submittedName>
        <fullName evidence="5">Exodeoxyribonuclease I</fullName>
        <ecNumber evidence="5">3.1.11.1</ecNumber>
    </submittedName>
</protein>
<sequence>MAFVFYDTETTGTDTTFDQIFQFAAILTDANLNELDRFEVRCRLLPHVIPAPGALLATRVTPTMLTNPSLPSHYEMMLQIAEKLHKWSPAIFIGYNTLAFDEPLLRQAFYQTLQPIYLTNTSGNKRADVLRLAQATAALSPNAMAVPISDKGKPTLRLDTLAPANGFAHENAHDALADVEATIYMARLIRDRAPAVWNSLMPLVDKGEVMAALASGTPKGLVEYHMGVPSLRAVVGCGHHPKNSTMQAVFDLSRDPAEVLNLSEEDLAEETKGANRALRTVYANKMPALVDLGLVGDVQGAVGLSPAEIARRAAVVSADGQFVARVGWAMEQRYPPFEPTQVVEGRMYEGFPSRADETRMKDFHAASWPERAEIAETFEDDRFRELGRRIVFLEQPDVLRPELCHGLEAWLDNRRHGRDAVVAGRTLMDARKELKELLAQEKKRPELKDIEVWLAET</sequence>
<name>A0A238J572_9RHOB</name>
<evidence type="ECO:0000313" key="5">
    <source>
        <dbReference type="EMBL" id="SMX25034.1"/>
    </source>
</evidence>
<dbReference type="EMBL" id="FXXQ01000011">
    <property type="protein sequence ID" value="SMX25034.1"/>
    <property type="molecule type" value="Genomic_DNA"/>
</dbReference>
<reference evidence="5 6" key="1">
    <citation type="submission" date="2017-05" db="EMBL/GenBank/DDBJ databases">
        <authorList>
            <person name="Song R."/>
            <person name="Chenine A.L."/>
            <person name="Ruprecht R.M."/>
        </authorList>
    </citation>
    <scope>NUCLEOTIDE SEQUENCE [LARGE SCALE GENOMIC DNA]</scope>
    <source>
        <strain evidence="5 6">CECT 8489</strain>
    </source>
</reference>
<evidence type="ECO:0000256" key="1">
    <source>
        <dbReference type="PIRSR" id="PIRSR000977-1"/>
    </source>
</evidence>
<keyword evidence="2" id="KW-0479">Metal-binding</keyword>
<dbReference type="SUPFAM" id="SSF53098">
    <property type="entry name" value="Ribonuclease H-like"/>
    <property type="match status" value="1"/>
</dbReference>
<dbReference type="SMART" id="SM00479">
    <property type="entry name" value="EXOIII"/>
    <property type="match status" value="1"/>
</dbReference>
<dbReference type="Proteomes" id="UP000201838">
    <property type="component" value="Unassembled WGS sequence"/>
</dbReference>
<dbReference type="EC" id="3.1.11.1" evidence="5"/>
<feature type="binding site" evidence="2">
    <location>
        <position position="7"/>
    </location>
    <ligand>
        <name>Mg(2+)</name>
        <dbReference type="ChEBI" id="CHEBI:18420"/>
        <label>1</label>
    </ligand>
</feature>
<dbReference type="GO" id="GO:0046872">
    <property type="term" value="F:metal ion binding"/>
    <property type="evidence" value="ECO:0007669"/>
    <property type="project" value="UniProtKB-KW"/>
</dbReference>
<feature type="binding site" evidence="2">
    <location>
        <position position="178"/>
    </location>
    <ligand>
        <name>Mg(2+)</name>
        <dbReference type="ChEBI" id="CHEBI:18420"/>
        <label>2</label>
    </ligand>
</feature>
<dbReference type="InterPro" id="IPR034747">
    <property type="entry name" value="EXOI_SH3"/>
</dbReference>
<dbReference type="OrthoDB" id="9763470at2"/>
<dbReference type="PANTHER" id="PTHR30231:SF41">
    <property type="entry name" value="DNA POLYMERASE III SUBUNIT EPSILON"/>
    <property type="match status" value="1"/>
</dbReference>
<dbReference type="GO" id="GO:0008310">
    <property type="term" value="F:single-stranded DNA 3'-5' DNA exonuclease activity"/>
    <property type="evidence" value="ECO:0007669"/>
    <property type="project" value="UniProtKB-EC"/>
</dbReference>
<dbReference type="InterPro" id="IPR012337">
    <property type="entry name" value="RNaseH-like_sf"/>
</dbReference>
<dbReference type="GO" id="GO:0003677">
    <property type="term" value="F:DNA binding"/>
    <property type="evidence" value="ECO:0007669"/>
    <property type="project" value="UniProtKB-KW"/>
</dbReference>
<dbReference type="InterPro" id="IPR058561">
    <property type="entry name" value="Exonuc_1_C"/>
</dbReference>
<comment type="cofactor">
    <cofactor evidence="2">
        <name>Mg(2+)</name>
        <dbReference type="ChEBI" id="CHEBI:18420"/>
    </cofactor>
    <text evidence="2">Binds 2 Mg(2+) ions per monomer.</text>
</comment>
<proteinExistence type="predicted"/>
<evidence type="ECO:0000259" key="3">
    <source>
        <dbReference type="PROSITE" id="PS51784"/>
    </source>
</evidence>
<evidence type="ECO:0000256" key="2">
    <source>
        <dbReference type="PIRSR" id="PIRSR000977-2"/>
    </source>
</evidence>
<dbReference type="PROSITE" id="PS51785">
    <property type="entry name" value="EXOI_C"/>
    <property type="match status" value="1"/>
</dbReference>
<keyword evidence="6" id="KW-1185">Reference proteome</keyword>
<dbReference type="RefSeq" id="WP_093975229.1">
    <property type="nucleotide sequence ID" value="NZ_FXXQ01000011.1"/>
</dbReference>
<dbReference type="GO" id="GO:0005829">
    <property type="term" value="C:cytosol"/>
    <property type="evidence" value="ECO:0007669"/>
    <property type="project" value="TreeGrafter"/>
</dbReference>
<feature type="binding site" evidence="1">
    <location>
        <position position="157"/>
    </location>
    <ligand>
        <name>substrate</name>
    </ligand>
</feature>
<dbReference type="Pfam" id="PF26016">
    <property type="entry name" value="ExoI_C"/>
    <property type="match status" value="1"/>
</dbReference>
<dbReference type="Pfam" id="PF00929">
    <property type="entry name" value="RNase_T"/>
    <property type="match status" value="1"/>
</dbReference>
<dbReference type="AlphaFoldDB" id="A0A238J572"/>
<feature type="domain" description="ExoI C-terminal" evidence="4">
    <location>
        <begin position="338"/>
        <end position="457"/>
    </location>
</feature>
<dbReference type="InterPro" id="IPR013520">
    <property type="entry name" value="Ribonucl_H"/>
</dbReference>
<feature type="binding site" evidence="2">
    <location>
        <position position="9"/>
    </location>
    <ligand>
        <name>Mg(2+)</name>
        <dbReference type="ChEBI" id="CHEBI:18420"/>
        <label>2</label>
    </ligand>
</feature>
<evidence type="ECO:0000259" key="4">
    <source>
        <dbReference type="PROSITE" id="PS51785"/>
    </source>
</evidence>
<dbReference type="InterPro" id="IPR036397">
    <property type="entry name" value="RNaseH_sf"/>
</dbReference>
<feature type="binding site" evidence="1">
    <location>
        <position position="9"/>
    </location>
    <ligand>
        <name>substrate</name>
    </ligand>
</feature>
<dbReference type="Gene3D" id="3.30.1520.20">
    <property type="entry name" value="Exonuclease ExoI, domain 2"/>
    <property type="match status" value="1"/>
</dbReference>
<evidence type="ECO:0000313" key="6">
    <source>
        <dbReference type="Proteomes" id="UP000201838"/>
    </source>
</evidence>
<keyword evidence="5" id="KW-0378">Hydrolase</keyword>
<feature type="domain" description="ExoI SH3-like" evidence="3">
    <location>
        <begin position="194"/>
        <end position="334"/>
    </location>
</feature>
<dbReference type="InterPro" id="IPR023607">
    <property type="entry name" value="Exodeoxyribonuclease_I"/>
</dbReference>
<dbReference type="GO" id="GO:0045004">
    <property type="term" value="P:DNA replication proofreading"/>
    <property type="evidence" value="ECO:0007669"/>
    <property type="project" value="TreeGrafter"/>
</dbReference>
<dbReference type="Gene3D" id="1.20.1280.70">
    <property type="entry name" value="Exonuclease ExoI, domain 3"/>
    <property type="match status" value="1"/>
</dbReference>
<accession>A0A238J572</accession>
<organism evidence="5 6">
    <name type="scientific">Boseongicola aestuarii</name>
    <dbReference type="NCBI Taxonomy" id="1470561"/>
    <lineage>
        <taxon>Bacteria</taxon>
        <taxon>Pseudomonadati</taxon>
        <taxon>Pseudomonadota</taxon>
        <taxon>Alphaproteobacteria</taxon>
        <taxon>Rhodobacterales</taxon>
        <taxon>Paracoccaceae</taxon>
        <taxon>Boseongicola</taxon>
    </lineage>
</organism>
<keyword evidence="2" id="KW-0460">Magnesium</keyword>
<dbReference type="Gene3D" id="3.30.420.10">
    <property type="entry name" value="Ribonuclease H-like superfamily/Ribonuclease H"/>
    <property type="match status" value="1"/>
</dbReference>
<dbReference type="PANTHER" id="PTHR30231">
    <property type="entry name" value="DNA POLYMERASE III SUBUNIT EPSILON"/>
    <property type="match status" value="1"/>
</dbReference>
<dbReference type="InterPro" id="IPR038649">
    <property type="entry name" value="EXOI_SH3_sf"/>
</dbReference>